<dbReference type="EMBL" id="JADBGQ010000007">
    <property type="protein sequence ID" value="KAG5388257.1"/>
    <property type="molecule type" value="Genomic_DNA"/>
</dbReference>
<sequence length="68" mass="7547">MLMTIAHFCSSFSFDGAYRHPRCRDGNWVFPSRPVPSRPAAVFSSNGSQQDRSARDAVLSRADQSRSA</sequence>
<name>A0ABQ7LPR3_BRACM</name>
<proteinExistence type="predicted"/>
<protein>
    <submittedName>
        <fullName evidence="2">Uncharacterized protein</fullName>
    </submittedName>
</protein>
<evidence type="ECO:0000313" key="3">
    <source>
        <dbReference type="Proteomes" id="UP000823674"/>
    </source>
</evidence>
<comment type="caution">
    <text evidence="2">The sequence shown here is derived from an EMBL/GenBank/DDBJ whole genome shotgun (WGS) entry which is preliminary data.</text>
</comment>
<dbReference type="Proteomes" id="UP000823674">
    <property type="component" value="Chromosome A08"/>
</dbReference>
<keyword evidence="3" id="KW-1185">Reference proteome</keyword>
<gene>
    <name evidence="2" type="primary">A08g501680.1_BraROA</name>
    <name evidence="2" type="ORF">IGI04_029798</name>
</gene>
<evidence type="ECO:0000256" key="1">
    <source>
        <dbReference type="SAM" id="MobiDB-lite"/>
    </source>
</evidence>
<accession>A0ABQ7LPR3</accession>
<evidence type="ECO:0000313" key="2">
    <source>
        <dbReference type="EMBL" id="KAG5388257.1"/>
    </source>
</evidence>
<reference evidence="2 3" key="1">
    <citation type="submission" date="2021-03" db="EMBL/GenBank/DDBJ databases">
        <authorList>
            <person name="King G.J."/>
            <person name="Bancroft I."/>
            <person name="Baten A."/>
            <person name="Bloomfield J."/>
            <person name="Borpatragohain P."/>
            <person name="He Z."/>
            <person name="Irish N."/>
            <person name="Irwin J."/>
            <person name="Liu K."/>
            <person name="Mauleon R.P."/>
            <person name="Moore J."/>
            <person name="Morris R."/>
            <person name="Ostergaard L."/>
            <person name="Wang B."/>
            <person name="Wells R."/>
        </authorList>
    </citation>
    <scope>NUCLEOTIDE SEQUENCE [LARGE SCALE GENOMIC DNA]</scope>
    <source>
        <strain evidence="2">R-o-18</strain>
        <tissue evidence="2">Leaf</tissue>
    </source>
</reference>
<feature type="region of interest" description="Disordered" evidence="1">
    <location>
        <begin position="38"/>
        <end position="68"/>
    </location>
</feature>
<organism evidence="2 3">
    <name type="scientific">Brassica rapa subsp. trilocularis</name>
    <dbReference type="NCBI Taxonomy" id="1813537"/>
    <lineage>
        <taxon>Eukaryota</taxon>
        <taxon>Viridiplantae</taxon>
        <taxon>Streptophyta</taxon>
        <taxon>Embryophyta</taxon>
        <taxon>Tracheophyta</taxon>
        <taxon>Spermatophyta</taxon>
        <taxon>Magnoliopsida</taxon>
        <taxon>eudicotyledons</taxon>
        <taxon>Gunneridae</taxon>
        <taxon>Pentapetalae</taxon>
        <taxon>rosids</taxon>
        <taxon>malvids</taxon>
        <taxon>Brassicales</taxon>
        <taxon>Brassicaceae</taxon>
        <taxon>Brassiceae</taxon>
        <taxon>Brassica</taxon>
    </lineage>
</organism>